<keyword evidence="2" id="KW-1185">Reference proteome</keyword>
<name>A0ABR4CFT7_9HELO</name>
<organism evidence="1 2">
    <name type="scientific">Oculimacula yallundae</name>
    <dbReference type="NCBI Taxonomy" id="86028"/>
    <lineage>
        <taxon>Eukaryota</taxon>
        <taxon>Fungi</taxon>
        <taxon>Dikarya</taxon>
        <taxon>Ascomycota</taxon>
        <taxon>Pezizomycotina</taxon>
        <taxon>Leotiomycetes</taxon>
        <taxon>Helotiales</taxon>
        <taxon>Ploettnerulaceae</taxon>
        <taxon>Oculimacula</taxon>
    </lineage>
</organism>
<proteinExistence type="predicted"/>
<accession>A0ABR4CFT7</accession>
<evidence type="ECO:0000313" key="2">
    <source>
        <dbReference type="Proteomes" id="UP001595075"/>
    </source>
</evidence>
<gene>
    <name evidence="1" type="ORF">VTL71DRAFT_16184</name>
</gene>
<dbReference type="EMBL" id="JAZHXI010000009">
    <property type="protein sequence ID" value="KAL2068086.1"/>
    <property type="molecule type" value="Genomic_DNA"/>
</dbReference>
<sequence length="258" mass="30686">MEKFLPTWYYEWKNNLTALQGWEERPTCNPFRTMSMALNFFTLELDVVYEVPTPKTPYRNCTRDDRLRAQTLYFYAGWSKDDIALQLNLTPGQVQYAISHRLTPQKTKSGRRPLLGPNERKELIEWVCVSRANRRVPWNDIPSILGWNCLIYAIETAFKHEGFARRTALKKPLLIADHIQARLDWAFEHRHWTWEQWKWIFWTDESWVNLGRHRKVKVTRRPGEVLHLDCLEPKIRKRIGWMFWGGISGAWGKGPGVF</sequence>
<protein>
    <recommendedName>
        <fullName evidence="3">Transposase</fullName>
    </recommendedName>
</protein>
<reference evidence="1 2" key="1">
    <citation type="journal article" date="2024" name="Commun. Biol.">
        <title>Comparative genomic analysis of thermophilic fungi reveals convergent evolutionary adaptations and gene losses.</title>
        <authorList>
            <person name="Steindorff A.S."/>
            <person name="Aguilar-Pontes M.V."/>
            <person name="Robinson A.J."/>
            <person name="Andreopoulos B."/>
            <person name="LaButti K."/>
            <person name="Kuo A."/>
            <person name="Mondo S."/>
            <person name="Riley R."/>
            <person name="Otillar R."/>
            <person name="Haridas S."/>
            <person name="Lipzen A."/>
            <person name="Grimwood J."/>
            <person name="Schmutz J."/>
            <person name="Clum A."/>
            <person name="Reid I.D."/>
            <person name="Moisan M.C."/>
            <person name="Butler G."/>
            <person name="Nguyen T.T.M."/>
            <person name="Dewar K."/>
            <person name="Conant G."/>
            <person name="Drula E."/>
            <person name="Henrissat B."/>
            <person name="Hansel C."/>
            <person name="Singer S."/>
            <person name="Hutchinson M.I."/>
            <person name="de Vries R.P."/>
            <person name="Natvig D.O."/>
            <person name="Powell A.J."/>
            <person name="Tsang A."/>
            <person name="Grigoriev I.V."/>
        </authorList>
    </citation>
    <scope>NUCLEOTIDE SEQUENCE [LARGE SCALE GENOMIC DNA]</scope>
    <source>
        <strain evidence="1 2">CBS 494.80</strain>
    </source>
</reference>
<dbReference type="InterPro" id="IPR036397">
    <property type="entry name" value="RNaseH_sf"/>
</dbReference>
<evidence type="ECO:0000313" key="1">
    <source>
        <dbReference type="EMBL" id="KAL2068086.1"/>
    </source>
</evidence>
<comment type="caution">
    <text evidence="1">The sequence shown here is derived from an EMBL/GenBank/DDBJ whole genome shotgun (WGS) entry which is preliminary data.</text>
</comment>
<evidence type="ECO:0008006" key="3">
    <source>
        <dbReference type="Google" id="ProtNLM"/>
    </source>
</evidence>
<dbReference type="Gene3D" id="3.30.420.10">
    <property type="entry name" value="Ribonuclease H-like superfamily/Ribonuclease H"/>
    <property type="match status" value="1"/>
</dbReference>
<dbReference type="Proteomes" id="UP001595075">
    <property type="component" value="Unassembled WGS sequence"/>
</dbReference>